<dbReference type="Gene3D" id="3.30.1330.60">
    <property type="entry name" value="OmpA-like domain"/>
    <property type="match status" value="1"/>
</dbReference>
<evidence type="ECO:0000256" key="4">
    <source>
        <dbReference type="PROSITE-ProRule" id="PRU00473"/>
    </source>
</evidence>
<dbReference type="SUPFAM" id="SSF103088">
    <property type="entry name" value="OmpA-like"/>
    <property type="match status" value="1"/>
</dbReference>
<dbReference type="Pfam" id="PF00691">
    <property type="entry name" value="OmpA"/>
    <property type="match status" value="1"/>
</dbReference>
<keyword evidence="5" id="KW-0732">Signal</keyword>
<dbReference type="OrthoDB" id="9792021at2"/>
<evidence type="ECO:0000256" key="5">
    <source>
        <dbReference type="SAM" id="SignalP"/>
    </source>
</evidence>
<dbReference type="PANTHER" id="PTHR30329:SF21">
    <property type="entry name" value="LIPOPROTEIN YIAD-RELATED"/>
    <property type="match status" value="1"/>
</dbReference>
<gene>
    <name evidence="7" type="primary">arfA</name>
    <name evidence="7" type="ORF">ROA7023_02647</name>
</gene>
<dbReference type="AlphaFoldDB" id="A0A1Y5TDW1"/>
<organism evidence="7 8">
    <name type="scientific">Roseisalinus antarcticus</name>
    <dbReference type="NCBI Taxonomy" id="254357"/>
    <lineage>
        <taxon>Bacteria</taxon>
        <taxon>Pseudomonadati</taxon>
        <taxon>Pseudomonadota</taxon>
        <taxon>Alphaproteobacteria</taxon>
        <taxon>Rhodobacterales</taxon>
        <taxon>Roseobacteraceae</taxon>
        <taxon>Roseisalinus</taxon>
    </lineage>
</organism>
<dbReference type="PANTHER" id="PTHR30329">
    <property type="entry name" value="STATOR ELEMENT OF FLAGELLAR MOTOR COMPLEX"/>
    <property type="match status" value="1"/>
</dbReference>
<evidence type="ECO:0000256" key="1">
    <source>
        <dbReference type="ARBA" id="ARBA00004442"/>
    </source>
</evidence>
<dbReference type="InterPro" id="IPR006664">
    <property type="entry name" value="OMP_bac"/>
</dbReference>
<name>A0A1Y5TDW1_9RHOB</name>
<dbReference type="PRINTS" id="PR01021">
    <property type="entry name" value="OMPADOMAIN"/>
</dbReference>
<dbReference type="EMBL" id="FWFZ01000013">
    <property type="protein sequence ID" value="SLN58140.1"/>
    <property type="molecule type" value="Genomic_DNA"/>
</dbReference>
<evidence type="ECO:0000256" key="3">
    <source>
        <dbReference type="ARBA" id="ARBA00023237"/>
    </source>
</evidence>
<comment type="subcellular location">
    <subcellularLocation>
        <location evidence="1">Cell outer membrane</location>
    </subcellularLocation>
</comment>
<keyword evidence="3" id="KW-0998">Cell outer membrane</keyword>
<feature type="signal peptide" evidence="5">
    <location>
        <begin position="1"/>
        <end position="20"/>
    </location>
</feature>
<dbReference type="GO" id="GO:0009279">
    <property type="term" value="C:cell outer membrane"/>
    <property type="evidence" value="ECO:0007669"/>
    <property type="project" value="UniProtKB-SubCell"/>
</dbReference>
<reference evidence="7 8" key="1">
    <citation type="submission" date="2017-03" db="EMBL/GenBank/DDBJ databases">
        <authorList>
            <person name="Afonso C.L."/>
            <person name="Miller P.J."/>
            <person name="Scott M.A."/>
            <person name="Spackman E."/>
            <person name="Goraichik I."/>
            <person name="Dimitrov K.M."/>
            <person name="Suarez D.L."/>
            <person name="Swayne D.E."/>
        </authorList>
    </citation>
    <scope>NUCLEOTIDE SEQUENCE [LARGE SCALE GENOMIC DNA]</scope>
    <source>
        <strain evidence="7 8">CECT 7023</strain>
    </source>
</reference>
<dbReference type="InterPro" id="IPR050330">
    <property type="entry name" value="Bact_OuterMem_StrucFunc"/>
</dbReference>
<evidence type="ECO:0000256" key="2">
    <source>
        <dbReference type="ARBA" id="ARBA00023136"/>
    </source>
</evidence>
<dbReference type="InterPro" id="IPR006665">
    <property type="entry name" value="OmpA-like"/>
</dbReference>
<feature type="domain" description="OmpA-like" evidence="6">
    <location>
        <begin position="186"/>
        <end position="304"/>
    </location>
</feature>
<dbReference type="CDD" id="cd07185">
    <property type="entry name" value="OmpA_C-like"/>
    <property type="match status" value="1"/>
</dbReference>
<accession>A0A1Y5TDW1</accession>
<keyword evidence="2 4" id="KW-0472">Membrane</keyword>
<dbReference type="InterPro" id="IPR036737">
    <property type="entry name" value="OmpA-like_sf"/>
</dbReference>
<proteinExistence type="predicted"/>
<dbReference type="RefSeq" id="WP_085879478.1">
    <property type="nucleotide sequence ID" value="NZ_FWFZ01000013.1"/>
</dbReference>
<sequence length="304" mass="32107">MLRPLSLIFACAPIALPALTLDFPATATMAMEETRALDSTAIATGPASGEAAAMLRPRGEVTLQAWRIDTAGLTTLQILAPLAQQLRDAGFETLLECVARTCGGFDFRYALEILPAPDMYVSLGDYRYLSARKDEEVLSILVSRSSRAGFVQITRIGPPAVDGALAVSTRSPVAPDGPIGDFATTLDARGRVILSDLAFETGSSNLGPGEFASLRALADYLVAAPDRRVALVGHTDATGSLEGNIALSRRRARSVLDRLVSAYGVNPAQLAAEGMGYLAPTASNLTDIGREANRRVEVILTSTD</sequence>
<feature type="chain" id="PRO_5013051472" evidence="5">
    <location>
        <begin position="21"/>
        <end position="304"/>
    </location>
</feature>
<evidence type="ECO:0000259" key="6">
    <source>
        <dbReference type="PROSITE" id="PS51123"/>
    </source>
</evidence>
<keyword evidence="8" id="KW-1185">Reference proteome</keyword>
<dbReference type="Proteomes" id="UP000193900">
    <property type="component" value="Unassembled WGS sequence"/>
</dbReference>
<protein>
    <submittedName>
        <fullName evidence="7">Peptidoglycan-binding protein ArfA</fullName>
    </submittedName>
</protein>
<dbReference type="PROSITE" id="PS51123">
    <property type="entry name" value="OMPA_2"/>
    <property type="match status" value="1"/>
</dbReference>
<evidence type="ECO:0000313" key="8">
    <source>
        <dbReference type="Proteomes" id="UP000193900"/>
    </source>
</evidence>
<evidence type="ECO:0000313" key="7">
    <source>
        <dbReference type="EMBL" id="SLN58140.1"/>
    </source>
</evidence>